<dbReference type="Pfam" id="PF13041">
    <property type="entry name" value="PPR_2"/>
    <property type="match status" value="1"/>
</dbReference>
<organism evidence="3 4">
    <name type="scientific">Colocasia esculenta</name>
    <name type="common">Wild taro</name>
    <name type="synonym">Arum esculentum</name>
    <dbReference type="NCBI Taxonomy" id="4460"/>
    <lineage>
        <taxon>Eukaryota</taxon>
        <taxon>Viridiplantae</taxon>
        <taxon>Streptophyta</taxon>
        <taxon>Embryophyta</taxon>
        <taxon>Tracheophyta</taxon>
        <taxon>Spermatophyta</taxon>
        <taxon>Magnoliopsida</taxon>
        <taxon>Liliopsida</taxon>
        <taxon>Araceae</taxon>
        <taxon>Aroideae</taxon>
        <taxon>Colocasieae</taxon>
        <taxon>Colocasia</taxon>
    </lineage>
</organism>
<reference evidence="3" key="1">
    <citation type="submission" date="2017-07" db="EMBL/GenBank/DDBJ databases">
        <title>Taro Niue Genome Assembly and Annotation.</title>
        <authorList>
            <person name="Atibalentja N."/>
            <person name="Keating K."/>
            <person name="Fields C.J."/>
        </authorList>
    </citation>
    <scope>NUCLEOTIDE SEQUENCE</scope>
    <source>
        <strain evidence="3">Niue_2</strain>
        <tissue evidence="3">Leaf</tissue>
    </source>
</reference>
<feature type="repeat" description="PPR" evidence="2">
    <location>
        <begin position="110"/>
        <end position="145"/>
    </location>
</feature>
<dbReference type="GO" id="GO:0003729">
    <property type="term" value="F:mRNA binding"/>
    <property type="evidence" value="ECO:0007669"/>
    <property type="project" value="UniProtKB-ARBA"/>
</dbReference>
<name>A0A843TKD6_COLES</name>
<dbReference type="InterPro" id="IPR011990">
    <property type="entry name" value="TPR-like_helical_dom_sf"/>
</dbReference>
<dbReference type="InterPro" id="IPR046960">
    <property type="entry name" value="PPR_At4g14850-like_plant"/>
</dbReference>
<dbReference type="PROSITE" id="PS51375">
    <property type="entry name" value="PPR"/>
    <property type="match status" value="5"/>
</dbReference>
<keyword evidence="4" id="KW-1185">Reference proteome</keyword>
<dbReference type="EMBL" id="NMUH01000075">
    <property type="protein sequence ID" value="MQL70686.1"/>
    <property type="molecule type" value="Genomic_DNA"/>
</dbReference>
<evidence type="ECO:0000256" key="2">
    <source>
        <dbReference type="PROSITE-ProRule" id="PRU00708"/>
    </source>
</evidence>
<keyword evidence="1" id="KW-0677">Repeat</keyword>
<dbReference type="Proteomes" id="UP000652761">
    <property type="component" value="Unassembled WGS sequence"/>
</dbReference>
<evidence type="ECO:0000313" key="4">
    <source>
        <dbReference type="Proteomes" id="UP000652761"/>
    </source>
</evidence>
<dbReference type="PANTHER" id="PTHR24015:SF1934">
    <property type="entry name" value="PENTATRICOPEPTIDE REPEAT-CONTAINING PROTEIN"/>
    <property type="match status" value="1"/>
</dbReference>
<dbReference type="Pfam" id="PF01535">
    <property type="entry name" value="PPR"/>
    <property type="match status" value="8"/>
</dbReference>
<protein>
    <recommendedName>
        <fullName evidence="5">Pentatricopeptide repeat-containing protein</fullName>
    </recommendedName>
</protein>
<dbReference type="OrthoDB" id="185373at2759"/>
<evidence type="ECO:0008006" key="5">
    <source>
        <dbReference type="Google" id="ProtNLM"/>
    </source>
</evidence>
<evidence type="ECO:0000256" key="1">
    <source>
        <dbReference type="ARBA" id="ARBA00022737"/>
    </source>
</evidence>
<dbReference type="Gene3D" id="1.25.40.10">
    <property type="entry name" value="Tetratricopeptide repeat domain"/>
    <property type="match status" value="5"/>
</dbReference>
<dbReference type="FunFam" id="1.25.40.10:FF:000073">
    <property type="entry name" value="Pentatricopeptide repeat-containing protein chloroplastic"/>
    <property type="match status" value="1"/>
</dbReference>
<feature type="repeat" description="PPR" evidence="2">
    <location>
        <begin position="214"/>
        <end position="244"/>
    </location>
</feature>
<sequence>MRKSPSPRSLPAWNSMIRSSVTAGRFLESLFIYSSMRRAGLRGDNFTIPLVAKACAKLNCLRDGSKVHAHSILIGCEWDVFVQTSLVDMYSKCSAAVEARRMFDAMPIRNLVSWNCMISSYGRRETLVNTSFELLGRMRALGLKPNLSTFLGLVSGCGGSSGWVLPQGSSLHGYGIKLGLDAELCFSNSLIGMYMNCGSVDAALALFESMEERSAVSWTSVIGGYARAGDCSNALKSFNEMRRCDDDVVGLDTVSYLNLISACALSGSSSQVGAAHALTVKSGCGGQSCITNSLSNSYSRCQDLSSAEKVFNWTPEKDVCSWTSMIAGYAKNGCPSQALSTFGKMLSAGTQPNEVTITTMLSACADFGALDVGEKIDAYVKATGKKLESDRRVQTSLIHMYCRCGCVEKAREIFHSARCKDLAMWTCMISGYAAHGMGREALDLYVEMKRQGKIDVDALVFTGILSACGHSGLIEQGLAFFRSMQEDFHIDPGLEHHLCLVDMLCRGGQLDAALEAIQRMPTQVQTRVWSPFLSACRSHVHGSHLKEFGGAAETLSAAHHMQPQSCGDYVLVAQTYASLGRWKDATAIRRLMEEKGFVKQPGWSRRMESSICEARPPNTQGVSDQGAVPLPPFMSLLHNLELNYVNGELPHQPCGKSTSIIPIQVSWFFHASTGYWCSTFHGEEGVNYMPKLDEFEAIVNTIRRYPVLSSSNLGGLRKPVILLIDDLPMTNGRVAYGRLCKCLNVLAHSTQVPTVVSIT</sequence>
<dbReference type="NCBIfam" id="TIGR00756">
    <property type="entry name" value="PPR"/>
    <property type="match status" value="4"/>
</dbReference>
<feature type="repeat" description="PPR" evidence="2">
    <location>
        <begin position="318"/>
        <end position="352"/>
    </location>
</feature>
<dbReference type="InterPro" id="IPR002885">
    <property type="entry name" value="PPR_rpt"/>
</dbReference>
<dbReference type="InterPro" id="IPR046848">
    <property type="entry name" value="E_motif"/>
</dbReference>
<dbReference type="GO" id="GO:0009451">
    <property type="term" value="P:RNA modification"/>
    <property type="evidence" value="ECO:0007669"/>
    <property type="project" value="InterPro"/>
</dbReference>
<comment type="caution">
    <text evidence="3">The sequence shown here is derived from an EMBL/GenBank/DDBJ whole genome shotgun (WGS) entry which is preliminary data.</text>
</comment>
<feature type="repeat" description="PPR" evidence="2">
    <location>
        <begin position="9"/>
        <end position="43"/>
    </location>
</feature>
<dbReference type="FunFam" id="1.25.40.10:FF:000682">
    <property type="entry name" value="Pentatricopeptide repeat-containing protein At3g16610"/>
    <property type="match status" value="1"/>
</dbReference>
<proteinExistence type="predicted"/>
<dbReference type="FunFam" id="1.25.40.10:FF:000090">
    <property type="entry name" value="Pentatricopeptide repeat-containing protein, chloroplastic"/>
    <property type="match status" value="1"/>
</dbReference>
<dbReference type="PANTHER" id="PTHR24015">
    <property type="entry name" value="OS07G0578800 PROTEIN-RELATED"/>
    <property type="match status" value="1"/>
</dbReference>
<accession>A0A843TKD6</accession>
<evidence type="ECO:0000313" key="3">
    <source>
        <dbReference type="EMBL" id="MQL70686.1"/>
    </source>
</evidence>
<gene>
    <name evidence="3" type="ORF">Taro_003005</name>
</gene>
<dbReference type="Pfam" id="PF20431">
    <property type="entry name" value="E_motif"/>
    <property type="match status" value="1"/>
</dbReference>
<dbReference type="AlphaFoldDB" id="A0A843TKD6"/>
<feature type="repeat" description="PPR" evidence="2">
    <location>
        <begin position="421"/>
        <end position="455"/>
    </location>
</feature>